<keyword evidence="1" id="KW-0732">Signal</keyword>
<evidence type="ECO:0000256" key="1">
    <source>
        <dbReference type="SAM" id="SignalP"/>
    </source>
</evidence>
<name>A0A023G2X8_AMBTT</name>
<organism evidence="2">
    <name type="scientific">Amblyomma triste</name>
    <name type="common">Neotropical tick</name>
    <dbReference type="NCBI Taxonomy" id="251400"/>
    <lineage>
        <taxon>Eukaryota</taxon>
        <taxon>Metazoa</taxon>
        <taxon>Ecdysozoa</taxon>
        <taxon>Arthropoda</taxon>
        <taxon>Chelicerata</taxon>
        <taxon>Arachnida</taxon>
        <taxon>Acari</taxon>
        <taxon>Parasitiformes</taxon>
        <taxon>Ixodida</taxon>
        <taxon>Ixodoidea</taxon>
        <taxon>Ixodidae</taxon>
        <taxon>Amblyomminae</taxon>
        <taxon>Amblyomma</taxon>
    </lineage>
</organism>
<accession>A0A023G2X8</accession>
<feature type="signal peptide" evidence="1">
    <location>
        <begin position="1"/>
        <end position="20"/>
    </location>
</feature>
<proteinExistence type="evidence at transcript level"/>
<feature type="chain" id="PRO_5001518070" evidence="1">
    <location>
        <begin position="21"/>
        <end position="174"/>
    </location>
</feature>
<dbReference type="EMBL" id="GBBM01007406">
    <property type="protein sequence ID" value="JAC28012.1"/>
    <property type="molecule type" value="mRNA"/>
</dbReference>
<protein>
    <submittedName>
        <fullName evidence="2">Putative secreted protein</fullName>
    </submittedName>
</protein>
<evidence type="ECO:0000313" key="2">
    <source>
        <dbReference type="EMBL" id="JAC28012.1"/>
    </source>
</evidence>
<dbReference type="AlphaFoldDB" id="A0A023G2X8"/>
<sequence>MNARLFSFLLTLLSFLHCNGQYNFEGLTKRYRGKQAAMRNLLNGTEELWLRRVSNAPSFLMATKCWHSKRVGFDGLAFRHQFRHLQLVMGTFPPKNETSYQLAAITWDAFYYVGPRNRIASVAVNAYDYSSCSLWTTASSKRAERMCVFAFKLACDGAHIKMYSSECRTLLKRR</sequence>
<reference evidence="2" key="1">
    <citation type="submission" date="2014-03" db="EMBL/GenBank/DDBJ databases">
        <title>The sialotranscriptome of Amblyomma triste, Amblyomma parvum and Amblyomma cajennense ticks, uncovered by 454-based RNA-seq.</title>
        <authorList>
            <person name="Garcia G.R."/>
            <person name="Gardinassi L.G."/>
            <person name="Ribeiro J.M."/>
            <person name="Anatriello E."/>
            <person name="Ferreira B.R."/>
            <person name="Moreira H.N."/>
            <person name="Mafra C."/>
            <person name="Olegario M.M."/>
            <person name="Szabo P.J."/>
            <person name="Miranda-Santos I.K."/>
            <person name="Maruyama S.R."/>
        </authorList>
    </citation>
    <scope>NUCLEOTIDE SEQUENCE</scope>
    <source>
        <strain evidence="2">Mato Grasso do Sul</strain>
        <tissue evidence="2">Salivary glands</tissue>
    </source>
</reference>